<dbReference type="Proteomes" id="UP000887116">
    <property type="component" value="Unassembled WGS sequence"/>
</dbReference>
<feature type="compositionally biased region" description="Polar residues" evidence="1">
    <location>
        <begin position="11"/>
        <end position="27"/>
    </location>
</feature>
<feature type="region of interest" description="Disordered" evidence="1">
    <location>
        <begin position="1"/>
        <end position="127"/>
    </location>
</feature>
<sequence length="1055" mass="121717">MDRERPEMDTNESAPQEETQMSTLQKSTDLKSFKVSEKEMTSTEDTKACAKTNPLIFPERESNATSSESVKVELTHLQKRDHTLPKSNLKGRERDGSSESDNERSSEKKPKFCNLKRKIQDKEKNEGASKFAEKTINILKISRIERNATPQVVESSSQVISRSQPTINKISKIVPSDLWNERKKENRMVCSPKRSKVPMLNIDQCMDENSVPQLLKTIEKLKQHLKEIIESGISTRNTYRKKDYVHQSKEIQKRVEECYIKLEEIILFERTQKRFNELETRRNQQFQQQYKRPKEQQTTLMQQEYQQKLAQKGGYKQLMSLAQQGTSQQQPPLRHQGTYQHPVSLAKQVPSKQQTLTEQQVASYQMVPLEPQGASQRQVLMESHGTFQQQVVQETLRSKLKMQEILQKLIVIAKGPPQQLISLAQQVAKILFHGKELLNSKISLHCKELLNSKISCTARNSTARFPALQGTTQQQDFPALQGTSQQQDSLPWQGTSQQQDSLPCKELLNSKISSKNFSTARFSSMARNFSTARFSSMARNFSTARFSCTARNFSTTDIPITARNFSTTDFPITARSFSTTDFPITARSFSTTDFPITARSFSTTDFPITARSFSAARFSCAARNFSTARFSCAARNFSQQGTSQQQDSPTQQGVSQQQILPTQREYFRKLVRLAVKQYFKSLVRLAHLGAFQQQVPLEQQGTSEPLAPLEKHGASQQQEPLAQQGNTEQQASLAQQIYLQRLVQQVQQVYLEKLVRLAQHFRLTQQMTSLAQERASLQLLMEQQNVQDYQTPSKHRPPIPPHEKHQFQNQITPTMPQQHLVPHRVQVFQPQQTHSRSKPIPSREQLNQSQVAFIRQQLKHFLQKNQQTRPEQNVALRAPSFLGHLSVQQQLVSVADQKRLPIKQEIINIYTLFYYLTAASDISFTKDYLQDRLNFEYLKYIYIHRIRSLQKDSSELELLRNYLCYYMKAVPSYLVKSQRKINCGIIATGIDSINDMKQFNQLLKEKMYENKNVICNIIWDVKETNKLFKKFAALARGMRFKYVNFCSQKHEGLFK</sequence>
<dbReference type="EMBL" id="BMAO01020342">
    <property type="protein sequence ID" value="GFQ66692.1"/>
    <property type="molecule type" value="Genomic_DNA"/>
</dbReference>
<dbReference type="OrthoDB" id="10494523at2759"/>
<feature type="compositionally biased region" description="Basic and acidic residues" evidence="1">
    <location>
        <begin position="70"/>
        <end position="110"/>
    </location>
</feature>
<name>A0A8X6H416_TRICU</name>
<reference evidence="2" key="1">
    <citation type="submission" date="2020-07" db="EMBL/GenBank/DDBJ databases">
        <title>Multicomponent nature underlies the extraordinary mechanical properties of spider dragline silk.</title>
        <authorList>
            <person name="Kono N."/>
            <person name="Nakamura H."/>
            <person name="Mori M."/>
            <person name="Yoshida Y."/>
            <person name="Ohtoshi R."/>
            <person name="Malay A.D."/>
            <person name="Moran D.A.P."/>
            <person name="Tomita M."/>
            <person name="Numata K."/>
            <person name="Arakawa K."/>
        </authorList>
    </citation>
    <scope>NUCLEOTIDE SEQUENCE</scope>
</reference>
<gene>
    <name evidence="2" type="ORF">TNCT_563921</name>
</gene>
<evidence type="ECO:0000313" key="3">
    <source>
        <dbReference type="Proteomes" id="UP000887116"/>
    </source>
</evidence>
<proteinExistence type="predicted"/>
<organism evidence="2 3">
    <name type="scientific">Trichonephila clavata</name>
    <name type="common">Joro spider</name>
    <name type="synonym">Nephila clavata</name>
    <dbReference type="NCBI Taxonomy" id="2740835"/>
    <lineage>
        <taxon>Eukaryota</taxon>
        <taxon>Metazoa</taxon>
        <taxon>Ecdysozoa</taxon>
        <taxon>Arthropoda</taxon>
        <taxon>Chelicerata</taxon>
        <taxon>Arachnida</taxon>
        <taxon>Araneae</taxon>
        <taxon>Araneomorphae</taxon>
        <taxon>Entelegynae</taxon>
        <taxon>Araneoidea</taxon>
        <taxon>Nephilidae</taxon>
        <taxon>Trichonephila</taxon>
    </lineage>
</organism>
<protein>
    <submittedName>
        <fullName evidence="2">Uncharacterized protein</fullName>
    </submittedName>
</protein>
<feature type="region of interest" description="Disordered" evidence="1">
    <location>
        <begin position="478"/>
        <end position="497"/>
    </location>
</feature>
<accession>A0A8X6H416</accession>
<feature type="compositionally biased region" description="Polar residues" evidence="1">
    <location>
        <begin position="714"/>
        <end position="727"/>
    </location>
</feature>
<keyword evidence="3" id="KW-1185">Reference proteome</keyword>
<feature type="compositionally biased region" description="Basic and acidic residues" evidence="1">
    <location>
        <begin position="118"/>
        <end position="127"/>
    </location>
</feature>
<evidence type="ECO:0000313" key="2">
    <source>
        <dbReference type="EMBL" id="GFQ66692.1"/>
    </source>
</evidence>
<dbReference type="AlphaFoldDB" id="A0A8X6H416"/>
<evidence type="ECO:0000256" key="1">
    <source>
        <dbReference type="SAM" id="MobiDB-lite"/>
    </source>
</evidence>
<feature type="region of interest" description="Disordered" evidence="1">
    <location>
        <begin position="705"/>
        <end position="727"/>
    </location>
</feature>
<comment type="caution">
    <text evidence="2">The sequence shown here is derived from an EMBL/GenBank/DDBJ whole genome shotgun (WGS) entry which is preliminary data.</text>
</comment>
<feature type="compositionally biased region" description="Basic and acidic residues" evidence="1">
    <location>
        <begin position="28"/>
        <end position="48"/>
    </location>
</feature>